<proteinExistence type="predicted"/>
<accession>A0ABW9RP91</accession>
<feature type="signal peptide" evidence="1">
    <location>
        <begin position="1"/>
        <end position="19"/>
    </location>
</feature>
<sequence>MKKLILIIVFALYSNSMNAQFSIIQDGDGETSLQLMKASTVAINAATTSIGFSVSPDNTDKIKWAIHSTANAKDGLAKLFEGGKFLLSGKSGATVIYDMSKYGTRDDPRIGNLVYQFLGGELLYSRFEVIDSTKTFDNQISEQANRGFRINYGWNFLNVESTKTILNVLGPFSAGLSVSLGNKDNTDIIDPVEVITSSRSYSNGAITRTISSTSDAYESNAIAKNLFFSRFNFDFGKHLPGNRLFANIHLTYATDEGLKPVLNPSFGFFVMKNGAPLEAIVGIQLQTSDWSNNRNSEKGRWERTSLVLTAGFPF</sequence>
<reference evidence="2 3" key="1">
    <citation type="submission" date="2019-02" db="EMBL/GenBank/DDBJ databases">
        <authorList>
            <person name="Goldberg S.R."/>
            <person name="Haltli B.A."/>
            <person name="Correa H."/>
            <person name="Russell K.G."/>
        </authorList>
    </citation>
    <scope>NUCLEOTIDE SEQUENCE [LARGE SCALE GENOMIC DNA]</scope>
    <source>
        <strain evidence="2 3">JCM 16186</strain>
    </source>
</reference>
<dbReference type="EMBL" id="SMLW01000537">
    <property type="protein sequence ID" value="MTI25746.1"/>
    <property type="molecule type" value="Genomic_DNA"/>
</dbReference>
<name>A0ABW9RP91_9BACT</name>
<organism evidence="2 3">
    <name type="scientific">Fulvivirga kasyanovii</name>
    <dbReference type="NCBI Taxonomy" id="396812"/>
    <lineage>
        <taxon>Bacteria</taxon>
        <taxon>Pseudomonadati</taxon>
        <taxon>Bacteroidota</taxon>
        <taxon>Cytophagia</taxon>
        <taxon>Cytophagales</taxon>
        <taxon>Fulvivirgaceae</taxon>
        <taxon>Fulvivirga</taxon>
    </lineage>
</organism>
<evidence type="ECO:0000313" key="3">
    <source>
        <dbReference type="Proteomes" id="UP000798808"/>
    </source>
</evidence>
<feature type="chain" id="PRO_5045735118" description="DUF481 domain-containing protein" evidence="1">
    <location>
        <begin position="20"/>
        <end position="314"/>
    </location>
</feature>
<evidence type="ECO:0000256" key="1">
    <source>
        <dbReference type="SAM" id="SignalP"/>
    </source>
</evidence>
<evidence type="ECO:0008006" key="4">
    <source>
        <dbReference type="Google" id="ProtNLM"/>
    </source>
</evidence>
<dbReference type="Proteomes" id="UP000798808">
    <property type="component" value="Unassembled WGS sequence"/>
</dbReference>
<dbReference type="RefSeq" id="WP_155172126.1">
    <property type="nucleotide sequence ID" value="NZ_BAAAFL010000012.1"/>
</dbReference>
<evidence type="ECO:0000313" key="2">
    <source>
        <dbReference type="EMBL" id="MTI25746.1"/>
    </source>
</evidence>
<keyword evidence="3" id="KW-1185">Reference proteome</keyword>
<keyword evidence="1" id="KW-0732">Signal</keyword>
<gene>
    <name evidence="2" type="ORF">E1163_12390</name>
</gene>
<protein>
    <recommendedName>
        <fullName evidence="4">DUF481 domain-containing protein</fullName>
    </recommendedName>
</protein>
<comment type="caution">
    <text evidence="2">The sequence shown here is derived from an EMBL/GenBank/DDBJ whole genome shotgun (WGS) entry which is preliminary data.</text>
</comment>